<evidence type="ECO:0000256" key="1">
    <source>
        <dbReference type="ARBA" id="ARBA00005032"/>
    </source>
</evidence>
<gene>
    <name evidence="6" type="ORF">C8Q69DRAFT_423076</name>
</gene>
<dbReference type="PIRSF" id="PIRSF039099">
    <property type="entry name" value="APP-BP1"/>
    <property type="match status" value="1"/>
</dbReference>
<dbReference type="STRING" id="264951.A0A443HJU6"/>
<evidence type="ECO:0000256" key="4">
    <source>
        <dbReference type="PIRNR" id="PIRNR039099"/>
    </source>
</evidence>
<dbReference type="GO" id="GO:0019781">
    <property type="term" value="F:NEDD8 activating enzyme activity"/>
    <property type="evidence" value="ECO:0007669"/>
    <property type="project" value="UniProtKB-UniRule"/>
</dbReference>
<dbReference type="InterPro" id="IPR045886">
    <property type="entry name" value="ThiF/MoeB/HesA"/>
</dbReference>
<protein>
    <recommendedName>
        <fullName evidence="4">NEDD8-activating enzyme E1 regulatory subunit</fullName>
    </recommendedName>
</protein>
<evidence type="ECO:0000256" key="3">
    <source>
        <dbReference type="ARBA" id="ARBA00022786"/>
    </source>
</evidence>
<evidence type="ECO:0000313" key="7">
    <source>
        <dbReference type="Proteomes" id="UP000283841"/>
    </source>
</evidence>
<dbReference type="InterPro" id="IPR000594">
    <property type="entry name" value="ThiF_NAD_FAD-bd"/>
</dbReference>
<dbReference type="PANTHER" id="PTHR10953">
    <property type="entry name" value="UBIQUITIN-ACTIVATING ENZYME E1"/>
    <property type="match status" value="1"/>
</dbReference>
<dbReference type="GeneID" id="39597679"/>
<dbReference type="CDD" id="cd01493">
    <property type="entry name" value="APPBP1_RUB"/>
    <property type="match status" value="1"/>
</dbReference>
<dbReference type="InterPro" id="IPR030667">
    <property type="entry name" value="APP-BP1"/>
</dbReference>
<evidence type="ECO:0000313" key="6">
    <source>
        <dbReference type="EMBL" id="RWQ92037.1"/>
    </source>
</evidence>
<dbReference type="PANTHER" id="PTHR10953:SF29">
    <property type="entry name" value="NEDD8-ACTIVATING ENZYME E1 REGULATORY SUBUNIT"/>
    <property type="match status" value="1"/>
</dbReference>
<dbReference type="RefSeq" id="XP_028481682.1">
    <property type="nucleotide sequence ID" value="XM_028628402.1"/>
</dbReference>
<name>A0A443HJU6_BYSSP</name>
<comment type="function">
    <text evidence="4">Regulatory subunit of the dimeric UBA3-ULA1 E1 enzyme.</text>
</comment>
<proteinExistence type="inferred from homology"/>
<comment type="caution">
    <text evidence="6">The sequence shown here is derived from an EMBL/GenBank/DDBJ whole genome shotgun (WGS) entry which is preliminary data.</text>
</comment>
<evidence type="ECO:0000259" key="5">
    <source>
        <dbReference type="Pfam" id="PF00899"/>
    </source>
</evidence>
<dbReference type="Pfam" id="PF00899">
    <property type="entry name" value="ThiF"/>
    <property type="match status" value="1"/>
</dbReference>
<dbReference type="VEuPathDB" id="FungiDB:C8Q69DRAFT_423076"/>
<dbReference type="FunFam" id="3.40.50.720:FF:000721">
    <property type="entry name" value="NEDD8-activating enzyme E1 regulatory subunit"/>
    <property type="match status" value="1"/>
</dbReference>
<dbReference type="GO" id="GO:0005737">
    <property type="term" value="C:cytoplasm"/>
    <property type="evidence" value="ECO:0007669"/>
    <property type="project" value="TreeGrafter"/>
</dbReference>
<dbReference type="UniPathway" id="UPA00885"/>
<reference evidence="6 7" key="1">
    <citation type="journal article" date="2018" name="Front. Microbiol.">
        <title>Genomic and genetic insights into a cosmopolitan fungus, Paecilomyces variotii (Eurotiales).</title>
        <authorList>
            <person name="Urquhart A.S."/>
            <person name="Mondo S.J."/>
            <person name="Makela M.R."/>
            <person name="Hane J.K."/>
            <person name="Wiebenga A."/>
            <person name="He G."/>
            <person name="Mihaltcheva S."/>
            <person name="Pangilinan J."/>
            <person name="Lipzen A."/>
            <person name="Barry K."/>
            <person name="de Vries R.P."/>
            <person name="Grigoriev I.V."/>
            <person name="Idnurm A."/>
        </authorList>
    </citation>
    <scope>NUCLEOTIDE SEQUENCE [LARGE SCALE GENOMIC DNA]</scope>
    <source>
        <strain evidence="6 7">CBS 101075</strain>
    </source>
</reference>
<keyword evidence="7" id="KW-1185">Reference proteome</keyword>
<dbReference type="SUPFAM" id="SSF69572">
    <property type="entry name" value="Activating enzymes of the ubiquitin-like proteins"/>
    <property type="match status" value="1"/>
</dbReference>
<sequence length="556" mass="61461">MTDAFPGALVGPSSKERKYDRQLRLWAASGQQALEESRVLLVNSDGPIDGMDTPVSGVVGVETLKNLVLPGIGGFTVVDPATVTETDLGVNFFLEEGSLDKSRAEETCRLLKELNPDVDGSFYQEHIAELLQRPGFLQEYKLVIISGPIKRSSLDAVCNEARSLGIPVIYTRSVGFYSTFSVQLPAEFPIVETHPDPESTQDLRLVNPWPELAAAGARVTDLDKMDDHQHGHVPYILLLLHYLAKWKESHDGKAPANYKEKTEFREMVRSGTRTNNPEGGEENFDEAVGAVLKSISPYELRSSIREIFEMDQCAKLTKDSDNFWIIASAISAFYKKHGVLPLPGSLPDMKAQSADYIALQNIYKTKARKDVEEVLATVRATEAKLGERTTPVTEKEVEIFCKNAAHIKVIHGRNIPRIGKEATETIKTIKNNLAFPETLVPIFVAFQALDEIVDEIQDNGKATVSLDDDAAWDAKIDRLLGIIGVDESETEDLRERVAKASVELRRADGGELHNISALTGGLVAQESLKVITRQYVPLDNTCIFDGVTSRSEMLRL</sequence>
<dbReference type="GO" id="GO:0045116">
    <property type="term" value="P:protein neddylation"/>
    <property type="evidence" value="ECO:0007669"/>
    <property type="project" value="UniProtKB-UniRule"/>
</dbReference>
<dbReference type="InterPro" id="IPR035985">
    <property type="entry name" value="Ubiquitin-activating_enz"/>
</dbReference>
<accession>A0A443HJU6</accession>
<dbReference type="FunFam" id="3.40.50.720:FF:000451">
    <property type="entry name" value="NEDD8-activating enzyme E1 regulatory subunit"/>
    <property type="match status" value="1"/>
</dbReference>
<feature type="domain" description="THIF-type NAD/FAD binding fold" evidence="5">
    <location>
        <begin position="19"/>
        <end position="554"/>
    </location>
</feature>
<organism evidence="6 7">
    <name type="scientific">Byssochlamys spectabilis</name>
    <name type="common">Paecilomyces variotii</name>
    <dbReference type="NCBI Taxonomy" id="264951"/>
    <lineage>
        <taxon>Eukaryota</taxon>
        <taxon>Fungi</taxon>
        <taxon>Dikarya</taxon>
        <taxon>Ascomycota</taxon>
        <taxon>Pezizomycotina</taxon>
        <taxon>Eurotiomycetes</taxon>
        <taxon>Eurotiomycetidae</taxon>
        <taxon>Eurotiales</taxon>
        <taxon>Thermoascaceae</taxon>
        <taxon>Paecilomyces</taxon>
    </lineage>
</organism>
<keyword evidence="3 4" id="KW-0833">Ubl conjugation pathway</keyword>
<dbReference type="Gene3D" id="3.40.50.720">
    <property type="entry name" value="NAD(P)-binding Rossmann-like Domain"/>
    <property type="match status" value="2"/>
</dbReference>
<comment type="similarity">
    <text evidence="2 4">Belongs to the ubiquitin-activating E1 family. ULA1 subfamily.</text>
</comment>
<dbReference type="EMBL" id="RCNU01000014">
    <property type="protein sequence ID" value="RWQ92037.1"/>
    <property type="molecule type" value="Genomic_DNA"/>
</dbReference>
<dbReference type="Proteomes" id="UP000283841">
    <property type="component" value="Unassembled WGS sequence"/>
</dbReference>
<evidence type="ECO:0000256" key="2">
    <source>
        <dbReference type="ARBA" id="ARBA00006868"/>
    </source>
</evidence>
<comment type="pathway">
    <text evidence="1 4">Protein modification; protein neddylation.</text>
</comment>
<dbReference type="AlphaFoldDB" id="A0A443HJU6"/>